<dbReference type="SUPFAM" id="SSF140459">
    <property type="entry name" value="PE/PPE dimer-like"/>
    <property type="match status" value="1"/>
</dbReference>
<name>A0A7I7YRW1_9MYCO</name>
<dbReference type="GO" id="GO:0052572">
    <property type="term" value="P:response to host immune response"/>
    <property type="evidence" value="ECO:0007669"/>
    <property type="project" value="TreeGrafter"/>
</dbReference>
<dbReference type="Proteomes" id="UP000467105">
    <property type="component" value="Chromosome"/>
</dbReference>
<dbReference type="InterPro" id="IPR038332">
    <property type="entry name" value="PPE_sf"/>
</dbReference>
<evidence type="ECO:0000259" key="3">
    <source>
        <dbReference type="Pfam" id="PF20729"/>
    </source>
</evidence>
<dbReference type="GO" id="GO:0004190">
    <property type="term" value="F:aspartic-type endopeptidase activity"/>
    <property type="evidence" value="ECO:0007669"/>
    <property type="project" value="InterPro"/>
</dbReference>
<dbReference type="Gene3D" id="2.40.70.10">
    <property type="entry name" value="Acid Proteases"/>
    <property type="match status" value="1"/>
</dbReference>
<comment type="similarity">
    <text evidence="1">Belongs to the mycobacterial PPE family.</text>
</comment>
<dbReference type="EMBL" id="AP022614">
    <property type="protein sequence ID" value="BBZ43934.1"/>
    <property type="molecule type" value="Genomic_DNA"/>
</dbReference>
<sequence>MLHAGAGPEPMLAASAAWESLAAELGSAAQSFSAITSGMAGGVWQGPASTAMLATAARYTGMLSSAATQAQSAAGSARVIAGEFEAALAAAVHPALVSANRNELVQLVVSNLFGLNAPAIAATEAQYEQMWAQDVSAMVGYHGGVSAAAAQLSTWSAAIQGLPAQASAVVAGTPAGPVVNALDATVGAGPLGGVISGAEQAVNGYVGQAQQAVINVVNGPSQLLLGRPLIGNAAATTNAGTNATVVNGQSATVPLTMVHTTEPVIGVSVNGGPNVPVLVDTGSTGLVIPLQDIGLQSLSLPTGFGVGGYSGGVNYLYMTMNMPVNFGGGLVTSPTAVDVELFAWPNSLQSLMANGFSFQNYFAPDGVVGVMGVGPNAGGPGPSIVTQALPAPYNQGLLINEAAGTLTFGPAPTTLTPIATLNGAPVTTLELSSGLDSLLGVPEYSVNAVVDSGGVEGTIPISALPGTPISVFAPNGALLYSYNYDTTYFPTPSPYAMNTGALPFLEHPAYLNYGADTLTFYNA</sequence>
<protein>
    <recommendedName>
        <fullName evidence="6">PPE family domain-containing protein</fullName>
    </recommendedName>
</protein>
<evidence type="ECO:0000256" key="1">
    <source>
        <dbReference type="ARBA" id="ARBA00010652"/>
    </source>
</evidence>
<dbReference type="InterPro" id="IPR000030">
    <property type="entry name" value="PPE_dom"/>
</dbReference>
<dbReference type="NCBIfam" id="NF038019">
    <property type="entry name" value="PE_process_PecA"/>
    <property type="match status" value="1"/>
</dbReference>
<dbReference type="PANTHER" id="PTHR46766">
    <property type="entry name" value="GLUTAMINE-RICH PROTEIN 2"/>
    <property type="match status" value="1"/>
</dbReference>
<evidence type="ECO:0000313" key="5">
    <source>
        <dbReference type="Proteomes" id="UP000467105"/>
    </source>
</evidence>
<dbReference type="SUPFAM" id="SSF50630">
    <property type="entry name" value="Acid proteases"/>
    <property type="match status" value="1"/>
</dbReference>
<proteinExistence type="inferred from homology"/>
<organism evidence="4 5">
    <name type="scientific">Mycobacterium parmense</name>
    <dbReference type="NCBI Taxonomy" id="185642"/>
    <lineage>
        <taxon>Bacteria</taxon>
        <taxon>Bacillati</taxon>
        <taxon>Actinomycetota</taxon>
        <taxon>Actinomycetes</taxon>
        <taxon>Mycobacteriales</taxon>
        <taxon>Mycobacteriaceae</taxon>
        <taxon>Mycobacterium</taxon>
        <taxon>Mycobacterium simiae complex</taxon>
    </lineage>
</organism>
<keyword evidence="5" id="KW-1185">Reference proteome</keyword>
<dbReference type="AlphaFoldDB" id="A0A7I7YRW1"/>
<dbReference type="Gene3D" id="1.20.1260.20">
    <property type="entry name" value="PPE superfamily"/>
    <property type="match status" value="1"/>
</dbReference>
<feature type="domain" description="PE cleavage protein A C-terminal" evidence="3">
    <location>
        <begin position="251"/>
        <end position="515"/>
    </location>
</feature>
<dbReference type="Pfam" id="PF00823">
    <property type="entry name" value="PPE"/>
    <property type="match status" value="1"/>
</dbReference>
<dbReference type="Pfam" id="PF20729">
    <property type="entry name" value="PE-PGRS_C"/>
    <property type="match status" value="1"/>
</dbReference>
<reference evidence="4 5" key="1">
    <citation type="journal article" date="2019" name="Emerg. Microbes Infect.">
        <title>Comprehensive subspecies identification of 175 nontuberculous mycobacteria species based on 7547 genomic profiles.</title>
        <authorList>
            <person name="Matsumoto Y."/>
            <person name="Kinjo T."/>
            <person name="Motooka D."/>
            <person name="Nabeya D."/>
            <person name="Jung N."/>
            <person name="Uechi K."/>
            <person name="Horii T."/>
            <person name="Iida T."/>
            <person name="Fujita J."/>
            <person name="Nakamura S."/>
        </authorList>
    </citation>
    <scope>NUCLEOTIDE SEQUENCE [LARGE SCALE GENOMIC DNA]</scope>
    <source>
        <strain evidence="4 5">JCM 14742</strain>
    </source>
</reference>
<dbReference type="PANTHER" id="PTHR46766:SF1">
    <property type="entry name" value="GLUTAMINE-RICH PROTEIN 2"/>
    <property type="match status" value="1"/>
</dbReference>
<evidence type="ECO:0000313" key="4">
    <source>
        <dbReference type="EMBL" id="BBZ43934.1"/>
    </source>
</evidence>
<evidence type="ECO:0000259" key="2">
    <source>
        <dbReference type="Pfam" id="PF00823"/>
    </source>
</evidence>
<evidence type="ECO:0008006" key="6">
    <source>
        <dbReference type="Google" id="ProtNLM"/>
    </source>
</evidence>
<dbReference type="InterPro" id="IPR021109">
    <property type="entry name" value="Peptidase_aspartic_dom_sf"/>
</dbReference>
<dbReference type="InterPro" id="IPR048054">
    <property type="entry name" value="PecA_C"/>
</dbReference>
<gene>
    <name evidence="4" type="ORF">MPRM_12150</name>
</gene>
<accession>A0A7I7YRW1</accession>
<feature type="domain" description="PPE" evidence="2">
    <location>
        <begin position="2"/>
        <end position="152"/>
    </location>
</feature>